<protein>
    <submittedName>
        <fullName evidence="1">Uncharacterized protein</fullName>
    </submittedName>
</protein>
<dbReference type="Proteomes" id="UP000663720">
    <property type="component" value="Chromosome"/>
</dbReference>
<proteinExistence type="predicted"/>
<accession>A0A975GF81</accession>
<dbReference type="KEGG" id="dli:dnl_12050"/>
<name>A0A975GF81_9BACT</name>
<dbReference type="AlphaFoldDB" id="A0A975GF81"/>
<evidence type="ECO:0000313" key="2">
    <source>
        <dbReference type="Proteomes" id="UP000663720"/>
    </source>
</evidence>
<evidence type="ECO:0000313" key="1">
    <source>
        <dbReference type="EMBL" id="QTA78958.1"/>
    </source>
</evidence>
<dbReference type="EMBL" id="CP061799">
    <property type="protein sequence ID" value="QTA78958.1"/>
    <property type="molecule type" value="Genomic_DNA"/>
</dbReference>
<keyword evidence="2" id="KW-1185">Reference proteome</keyword>
<gene>
    <name evidence="1" type="ORF">dnl_12050</name>
</gene>
<reference evidence="1" key="1">
    <citation type="journal article" date="2021" name="Microb. Physiol.">
        <title>Proteogenomic Insights into the Physiology of Marine, Sulfate-Reducing, Filamentous Desulfonema limicola and Desulfonema magnum.</title>
        <authorList>
            <person name="Schnaars V."/>
            <person name="Wohlbrand L."/>
            <person name="Scheve S."/>
            <person name="Hinrichs C."/>
            <person name="Reinhardt R."/>
            <person name="Rabus R."/>
        </authorList>
    </citation>
    <scope>NUCLEOTIDE SEQUENCE</scope>
    <source>
        <strain evidence="1">5ac10</strain>
    </source>
</reference>
<organism evidence="1 2">
    <name type="scientific">Desulfonema limicola</name>
    <dbReference type="NCBI Taxonomy" id="45656"/>
    <lineage>
        <taxon>Bacteria</taxon>
        <taxon>Pseudomonadati</taxon>
        <taxon>Thermodesulfobacteriota</taxon>
        <taxon>Desulfobacteria</taxon>
        <taxon>Desulfobacterales</taxon>
        <taxon>Desulfococcaceae</taxon>
        <taxon>Desulfonema</taxon>
    </lineage>
</organism>
<sequence>MAHEKIIYWAYDNKGRISENKFRSIKDNKEKLQVLAYVKLNSDTKIMELKNSQDNNKGNIYYIISSDPVLKLIKSRQAG</sequence>
<dbReference type="RefSeq" id="WP_207690763.1">
    <property type="nucleotide sequence ID" value="NZ_CP061799.1"/>
</dbReference>